<organism evidence="1 2">
    <name type="scientific">Spinactinospora alkalitolerans</name>
    <dbReference type="NCBI Taxonomy" id="687207"/>
    <lineage>
        <taxon>Bacteria</taxon>
        <taxon>Bacillati</taxon>
        <taxon>Actinomycetota</taxon>
        <taxon>Actinomycetes</taxon>
        <taxon>Streptosporangiales</taxon>
        <taxon>Nocardiopsidaceae</taxon>
        <taxon>Spinactinospora</taxon>
    </lineage>
</organism>
<gene>
    <name evidence="1" type="ORF">HDA32_000781</name>
</gene>
<dbReference type="RefSeq" id="WP_179641841.1">
    <property type="nucleotide sequence ID" value="NZ_BAAAYY010000002.1"/>
</dbReference>
<name>A0A852TQ64_9ACTN</name>
<accession>A0A852TQ64</accession>
<reference evidence="1 2" key="1">
    <citation type="submission" date="2020-07" db="EMBL/GenBank/DDBJ databases">
        <title>Sequencing the genomes of 1000 actinobacteria strains.</title>
        <authorList>
            <person name="Klenk H.-P."/>
        </authorList>
    </citation>
    <scope>NUCLEOTIDE SEQUENCE [LARGE SCALE GENOMIC DNA]</scope>
    <source>
        <strain evidence="1 2">CXB654</strain>
    </source>
</reference>
<proteinExistence type="predicted"/>
<sequence>MSALGALSGAALENVWLDVPRHRVTMVLRTRDHDTDAVTDHTLVLEDVTDFSFFDETAEAWPHAQITDIQAEHDPDSMRVDFSFGGAAAGITVTCGKIVLRRVHQGN</sequence>
<evidence type="ECO:0000313" key="1">
    <source>
        <dbReference type="EMBL" id="NYE45661.1"/>
    </source>
</evidence>
<dbReference type="AlphaFoldDB" id="A0A852TQ64"/>
<keyword evidence="2" id="KW-1185">Reference proteome</keyword>
<evidence type="ECO:0000313" key="2">
    <source>
        <dbReference type="Proteomes" id="UP000589036"/>
    </source>
</evidence>
<protein>
    <submittedName>
        <fullName evidence="1">Uncharacterized protein</fullName>
    </submittedName>
</protein>
<dbReference type="EMBL" id="JACCCC010000001">
    <property type="protein sequence ID" value="NYE45661.1"/>
    <property type="molecule type" value="Genomic_DNA"/>
</dbReference>
<comment type="caution">
    <text evidence="1">The sequence shown here is derived from an EMBL/GenBank/DDBJ whole genome shotgun (WGS) entry which is preliminary data.</text>
</comment>
<dbReference type="Proteomes" id="UP000589036">
    <property type="component" value="Unassembled WGS sequence"/>
</dbReference>